<evidence type="ECO:0000313" key="3">
    <source>
        <dbReference type="Proteomes" id="UP000009877"/>
    </source>
</evidence>
<dbReference type="SUPFAM" id="SSF53850">
    <property type="entry name" value="Periplasmic binding protein-like II"/>
    <property type="match status" value="1"/>
</dbReference>
<dbReference type="Gene3D" id="3.10.105.10">
    <property type="entry name" value="Dipeptide-binding Protein, Domain 3"/>
    <property type="match status" value="1"/>
</dbReference>
<dbReference type="InterPro" id="IPR039424">
    <property type="entry name" value="SBP_5"/>
</dbReference>
<dbReference type="Gene3D" id="3.40.190.10">
    <property type="entry name" value="Periplasmic binding protein-like II"/>
    <property type="match status" value="1"/>
</dbReference>
<comment type="caution">
    <text evidence="2">The sequence shown here is derived from an EMBL/GenBank/DDBJ whole genome shotgun (WGS) entry which is preliminary data.</text>
</comment>
<proteinExistence type="predicted"/>
<dbReference type="GO" id="GO:0015833">
    <property type="term" value="P:peptide transport"/>
    <property type="evidence" value="ECO:0007669"/>
    <property type="project" value="TreeGrafter"/>
</dbReference>
<protein>
    <submittedName>
        <fullName evidence="2">Peptide ABC transporter,substrate-binding protein</fullName>
    </submittedName>
</protein>
<dbReference type="GO" id="GO:0042597">
    <property type="term" value="C:periplasmic space"/>
    <property type="evidence" value="ECO:0007669"/>
    <property type="project" value="UniProtKB-ARBA"/>
</dbReference>
<dbReference type="Proteomes" id="UP000009877">
    <property type="component" value="Unassembled WGS sequence"/>
</dbReference>
<dbReference type="PIRSF" id="PIRSF002741">
    <property type="entry name" value="MppA"/>
    <property type="match status" value="1"/>
</dbReference>
<dbReference type="CDD" id="cd08503">
    <property type="entry name" value="PBP2_NikA_DppA_OppA_like_17"/>
    <property type="match status" value="1"/>
</dbReference>
<keyword evidence="3" id="KW-1185">Reference proteome</keyword>
<gene>
    <name evidence="2" type="ORF">C884_01585</name>
</gene>
<reference evidence="2 3" key="1">
    <citation type="journal article" date="2014" name="Genome Announc.">
        <title>Draft Genome Sequence of Kocuria palustris PEL.</title>
        <authorList>
            <person name="Sharma G."/>
            <person name="Khatri I."/>
            <person name="Subramanian S."/>
        </authorList>
    </citation>
    <scope>NUCLEOTIDE SEQUENCE [LARGE SCALE GENOMIC DNA]</scope>
    <source>
        <strain evidence="2 3">PEL</strain>
    </source>
</reference>
<dbReference type="GO" id="GO:1904680">
    <property type="term" value="F:peptide transmembrane transporter activity"/>
    <property type="evidence" value="ECO:0007669"/>
    <property type="project" value="TreeGrafter"/>
</dbReference>
<feature type="domain" description="Solute-binding protein family 5" evidence="1">
    <location>
        <begin position="75"/>
        <end position="386"/>
    </location>
</feature>
<accession>M2YG85</accession>
<sequence>MAAGGAGLVLSGCGGTEASVLEAGDTPVEGGTLRVGITGGGASDTVDAHVPLGTGDAARMFNLYDTLFAYDADYQVVPSLAESAEPNETGDQWTVTLREGVRFHDGRPLTSADVRFTFERIMNPEDPKSGSSKLATLESVEEVDERTVRFVLGSPDAVLTDALAQYVMGIVPQDYDPADPIGTGPFRLTDFEPGGTTQLTAFDDYWQGRPHLDEVLLMNFDDEDALMNSLLSSQVDVIAQVPLPLVHVISEDPRIQVITSETGNWVPFTMRTDMAPFDDPRVREAFKLVIDREQMIEVAFAGQGRVGNDMYSPFDSAYPLDLPQRERDIERAKQLLSEAGHPDGLSVELVTAPIQAGAVEAATVFVEQAADAGIEVSLRRVDATTFFGSGYLEFPFAQSFYYTRNFLPQAADTSLPDSPYNETHWDQPEFTQLVAQARETLDDADRDELIRQAMQLHHDEGGNIIFGFFDVADAYQRYVGGGASDRSGMPIASFRFRNLWIETGDAADGEA</sequence>
<dbReference type="EMBL" id="ANHZ02000003">
    <property type="protein sequence ID" value="EME37534.1"/>
    <property type="molecule type" value="Genomic_DNA"/>
</dbReference>
<evidence type="ECO:0000313" key="2">
    <source>
        <dbReference type="EMBL" id="EME37534.1"/>
    </source>
</evidence>
<dbReference type="InterPro" id="IPR000914">
    <property type="entry name" value="SBP_5_dom"/>
</dbReference>
<dbReference type="Gene3D" id="3.90.76.10">
    <property type="entry name" value="Dipeptide-binding Protein, Domain 1"/>
    <property type="match status" value="1"/>
</dbReference>
<dbReference type="GO" id="GO:0043190">
    <property type="term" value="C:ATP-binding cassette (ABC) transporter complex"/>
    <property type="evidence" value="ECO:0007669"/>
    <property type="project" value="InterPro"/>
</dbReference>
<dbReference type="RefSeq" id="WP_006213651.1">
    <property type="nucleotide sequence ID" value="NZ_ANHZ02000003.1"/>
</dbReference>
<evidence type="ECO:0000259" key="1">
    <source>
        <dbReference type="Pfam" id="PF00496"/>
    </source>
</evidence>
<name>M2YG85_9MICC</name>
<dbReference type="PANTHER" id="PTHR30290">
    <property type="entry name" value="PERIPLASMIC BINDING COMPONENT OF ABC TRANSPORTER"/>
    <property type="match status" value="1"/>
</dbReference>
<dbReference type="AlphaFoldDB" id="M2YG85"/>
<organism evidence="2 3">
    <name type="scientific">Kocuria palustris PEL</name>
    <dbReference type="NCBI Taxonomy" id="1236550"/>
    <lineage>
        <taxon>Bacteria</taxon>
        <taxon>Bacillati</taxon>
        <taxon>Actinomycetota</taxon>
        <taxon>Actinomycetes</taxon>
        <taxon>Micrococcales</taxon>
        <taxon>Micrococcaceae</taxon>
        <taxon>Kocuria</taxon>
    </lineage>
</organism>
<dbReference type="STRING" id="71999.KPaMU14_01325"/>
<dbReference type="Pfam" id="PF00496">
    <property type="entry name" value="SBP_bac_5"/>
    <property type="match status" value="1"/>
</dbReference>
<dbReference type="InterPro" id="IPR030678">
    <property type="entry name" value="Peptide/Ni-bd"/>
</dbReference>